<reference evidence="3 4" key="1">
    <citation type="submission" date="2023-03" db="EMBL/GenBank/DDBJ databases">
        <title>Fodinicurvata sp. CAU 1616 isolated from sea sendiment.</title>
        <authorList>
            <person name="Kim W."/>
        </authorList>
    </citation>
    <scope>NUCLEOTIDE SEQUENCE [LARGE SCALE GENOMIC DNA]</scope>
    <source>
        <strain evidence="3 4">CAU 1616</strain>
    </source>
</reference>
<dbReference type="Pfam" id="PF00723">
    <property type="entry name" value="Glyco_hydro_15"/>
    <property type="match status" value="1"/>
</dbReference>
<evidence type="ECO:0000313" key="3">
    <source>
        <dbReference type="EMBL" id="MDF2095893.1"/>
    </source>
</evidence>
<organism evidence="3 4">
    <name type="scientific">Aquibaculum arenosum</name>
    <dbReference type="NCBI Taxonomy" id="3032591"/>
    <lineage>
        <taxon>Bacteria</taxon>
        <taxon>Pseudomonadati</taxon>
        <taxon>Pseudomonadota</taxon>
        <taxon>Alphaproteobacteria</taxon>
        <taxon>Rhodospirillales</taxon>
        <taxon>Rhodovibrionaceae</taxon>
        <taxon>Aquibaculum</taxon>
    </lineage>
</organism>
<dbReference type="RefSeq" id="WP_275821777.1">
    <property type="nucleotide sequence ID" value="NZ_JARHUD010000004.1"/>
</dbReference>
<evidence type="ECO:0000259" key="2">
    <source>
        <dbReference type="Pfam" id="PF19291"/>
    </source>
</evidence>
<dbReference type="EMBL" id="JARHUD010000004">
    <property type="protein sequence ID" value="MDF2095893.1"/>
    <property type="molecule type" value="Genomic_DNA"/>
</dbReference>
<feature type="domain" description="GH15-like" evidence="1">
    <location>
        <begin position="224"/>
        <end position="585"/>
    </location>
</feature>
<name>A0ABT5YLQ8_9PROT</name>
<protein>
    <submittedName>
        <fullName evidence="3">Glycoside hydrolase family 15 protein</fullName>
    </submittedName>
</protein>
<dbReference type="Proteomes" id="UP001215503">
    <property type="component" value="Unassembled WGS sequence"/>
</dbReference>
<proteinExistence type="predicted"/>
<dbReference type="InterPro" id="IPR008928">
    <property type="entry name" value="6-hairpin_glycosidase_sf"/>
</dbReference>
<evidence type="ECO:0000259" key="1">
    <source>
        <dbReference type="Pfam" id="PF00723"/>
    </source>
</evidence>
<evidence type="ECO:0000313" key="4">
    <source>
        <dbReference type="Proteomes" id="UP001215503"/>
    </source>
</evidence>
<keyword evidence="3" id="KW-0378">Hydrolase</keyword>
<keyword evidence="4" id="KW-1185">Reference proteome</keyword>
<comment type="caution">
    <text evidence="3">The sequence shown here is derived from an EMBL/GenBank/DDBJ whole genome shotgun (WGS) entry which is preliminary data.</text>
</comment>
<dbReference type="InterPro" id="IPR011613">
    <property type="entry name" value="GH15-like"/>
</dbReference>
<dbReference type="SUPFAM" id="SSF48208">
    <property type="entry name" value="Six-hairpin glycosidases"/>
    <property type="match status" value="1"/>
</dbReference>
<feature type="domain" description="Trehalase-like N-terminal" evidence="2">
    <location>
        <begin position="11"/>
        <end position="161"/>
    </location>
</feature>
<dbReference type="Pfam" id="PF19291">
    <property type="entry name" value="TREH_N"/>
    <property type="match status" value="1"/>
</dbReference>
<gene>
    <name evidence="3" type="ORF">P2G67_07885</name>
</gene>
<dbReference type="InterPro" id="IPR012341">
    <property type="entry name" value="6hp_glycosidase-like_sf"/>
</dbReference>
<dbReference type="PANTHER" id="PTHR31616:SF0">
    <property type="entry name" value="GLUCAN 1,4-ALPHA-GLUCOSIDASE"/>
    <property type="match status" value="1"/>
</dbReference>
<sequence length="597" mass="67615">MTFAPRPNLDLAVIGNCAIGVLVDCYGRMVWGCLPAFDGDPWFSALLGGEEPNEGFFAIELKGQQRCEQEYRRNSAVLVTRLYAEDGSAVEITDCIPRSKLFGRTFRPTMIVRRMRPISGTPQVRVVLRPTCSYGAEKPQVTRGSNHARYIGPSFTLRLYATAPLAYVLPERWFLLEEDEHLLLGPDESLAEPVETAANRLIAETDAYWRDWVRSLSIPFEWQEAVIRAAITLKLCSYEETGGLIAALTTSIPEAPGSQRNWDYRYCWLRDSYYTVNALNRLGATRTMEGYLRYIMNVVSAAPDGYLQPVFGLDLEQRIDERVVESLPGYRGMGPVRVGNQAYTQIQNDGYGSVILAATQCFFDQRLMAPGTLNLFRRLEELGEQAIRRFDIPDAGPWEYRSRQMVHTYSTLLCWAACDRLARIARRLGQTQRAAYWQTEAERIRSVILKRAWNDKLNSFVATFEGETLDASLLLMQDLGFVEGKDPRYLGTVAAVERSLMREGYLLRYHAADDFGVPEVAFTICSFWYVDALAATGREEEARALFENLLARRNHVGLLSEDLDPKTGELWGNFPQTYSLVGIIHSATRLSRSWEAL</sequence>
<dbReference type="PANTHER" id="PTHR31616">
    <property type="entry name" value="TREHALASE"/>
    <property type="match status" value="1"/>
</dbReference>
<dbReference type="Gene3D" id="1.50.10.10">
    <property type="match status" value="1"/>
</dbReference>
<accession>A0ABT5YLQ8</accession>
<dbReference type="GO" id="GO:0016787">
    <property type="term" value="F:hydrolase activity"/>
    <property type="evidence" value="ECO:0007669"/>
    <property type="project" value="UniProtKB-KW"/>
</dbReference>
<dbReference type="InterPro" id="IPR045582">
    <property type="entry name" value="Trehalase-like_N"/>
</dbReference>